<dbReference type="InterPro" id="IPR058240">
    <property type="entry name" value="rSAM_sf"/>
</dbReference>
<keyword evidence="2" id="KW-0949">S-adenosyl-L-methionine</keyword>
<dbReference type="PROSITE" id="PS51918">
    <property type="entry name" value="RADICAL_SAM"/>
    <property type="match status" value="1"/>
</dbReference>
<evidence type="ECO:0000259" key="7">
    <source>
        <dbReference type="PROSITE" id="PS51918"/>
    </source>
</evidence>
<dbReference type="InterPro" id="IPR023404">
    <property type="entry name" value="rSAM_horseshoe"/>
</dbReference>
<dbReference type="Gene3D" id="3.40.50.280">
    <property type="entry name" value="Cobalamin-binding domain"/>
    <property type="match status" value="1"/>
</dbReference>
<gene>
    <name evidence="8" type="ordered locus">TMO_c0696</name>
</gene>
<evidence type="ECO:0000313" key="9">
    <source>
        <dbReference type="Proteomes" id="UP000005258"/>
    </source>
</evidence>
<proteinExistence type="predicted"/>
<dbReference type="GO" id="GO:0003824">
    <property type="term" value="F:catalytic activity"/>
    <property type="evidence" value="ECO:0007669"/>
    <property type="project" value="InterPro"/>
</dbReference>
<dbReference type="GO" id="GO:0051536">
    <property type="term" value="F:iron-sulfur cluster binding"/>
    <property type="evidence" value="ECO:0007669"/>
    <property type="project" value="UniProtKB-KW"/>
</dbReference>
<dbReference type="InterPro" id="IPR051198">
    <property type="entry name" value="BchE-like"/>
</dbReference>
<keyword evidence="8" id="KW-0614">Plasmid</keyword>
<feature type="domain" description="B12-binding" evidence="6">
    <location>
        <begin position="1"/>
        <end position="143"/>
    </location>
</feature>
<protein>
    <submittedName>
        <fullName evidence="8">Radical SAM domain protein</fullName>
    </submittedName>
</protein>
<dbReference type="Proteomes" id="UP000005258">
    <property type="component" value="Plasmid pTM3"/>
</dbReference>
<dbReference type="PATRIC" id="fig|1110502.3.peg.5571"/>
<dbReference type="SMART" id="SM00729">
    <property type="entry name" value="Elp3"/>
    <property type="match status" value="1"/>
</dbReference>
<sequence length="755" mass="83849">MRITIVQQGVWHMARESMPLAAGYLAGCIRADPVLATGCEVSIANFSGTVTPLEMAVRLLEDGVPDLVGFSVLGWNLRQFSAVAETLRQVDPGVTIVFGGTHVANQAARIFRLCPEVDIVVNGEGEFAFTEIVRARLGMMPLGDVAGISFRDGAGDVVTTPERPRILNLDAIPSPILEGVIPLTDDDGAFRYDVALMETNRGCPYHCAFCYWGGAVGQKVRSFSRARLRAELEAVARAGARTVVLCDANFGMLHQDMDFVRDLIEIRDRYGFPTALETSWAKNKNATFRDIVRLMKREGLQSSFTLALQTLDDETLGTMNRRNMRINDWKELAAWLSAEGLDVYAELIWGAPGETPASFLRGYDELARHVTRIAAYPLLLLPNTDFTDRRAEHGFITVRGERDDFEYILANRSAGLHDHLRMTRFLFWARLLAENLVFRGLWPVLRAVAGLSQSAAILSIGGHVEASRAAGAEILRQAAHAAFADPDTLAPALEFCCTDRRFDALIEDWRRQVLDHRLPPRWRRSMAELIRFELETRPLVDPAHRNFPEVFEDEAGDIPHWQVIRDYDIDPPALIDRARTADRLTEPPGVGRHRFRFRFRQGFGASVRSTNHEVTAHYLARVESLSETGPAETGLAETGLAEADPSFAQRGVMMASKDQIVAVIDETIAEINETRIEKLPLDALDGIVLYGEGGVLDSIQLVNFLVGVEEKLADRLNLPVTLTSDRAVSRRISPFRSPGHLADFIIEEAALQAAE</sequence>
<dbReference type="Pfam" id="PF04055">
    <property type="entry name" value="Radical_SAM"/>
    <property type="match status" value="1"/>
</dbReference>
<dbReference type="GO" id="GO:0005829">
    <property type="term" value="C:cytosol"/>
    <property type="evidence" value="ECO:0007669"/>
    <property type="project" value="TreeGrafter"/>
</dbReference>
<reference evidence="8 9" key="1">
    <citation type="journal article" date="2012" name="J. Am. Chem. Soc.">
        <title>Bacterial biosynthesis and maturation of the didemnin anti-cancer agents.</title>
        <authorList>
            <person name="Xu Y."/>
            <person name="Kersten R.D."/>
            <person name="Nam S.J."/>
            <person name="Lu L."/>
            <person name="Al-Suwailem A.M."/>
            <person name="Zheng H."/>
            <person name="Fenical W."/>
            <person name="Dorrestein P.C."/>
            <person name="Moore B.S."/>
            <person name="Qian P.Y."/>
        </authorList>
    </citation>
    <scope>NUCLEOTIDE SEQUENCE [LARGE SCALE GENOMIC DNA]</scope>
    <source>
        <strain evidence="8 9">KA081020-065</strain>
    </source>
</reference>
<keyword evidence="9" id="KW-1185">Reference proteome</keyword>
<dbReference type="InterPro" id="IPR006638">
    <property type="entry name" value="Elp3/MiaA/NifB-like_rSAM"/>
</dbReference>
<dbReference type="InterPro" id="IPR006158">
    <property type="entry name" value="Cobalamin-bd"/>
</dbReference>
<organism evidence="8 9">
    <name type="scientific">Tistrella mobilis (strain KA081020-065)</name>
    <dbReference type="NCBI Taxonomy" id="1110502"/>
    <lineage>
        <taxon>Bacteria</taxon>
        <taxon>Pseudomonadati</taxon>
        <taxon>Pseudomonadota</taxon>
        <taxon>Alphaproteobacteria</taxon>
        <taxon>Geminicoccales</taxon>
        <taxon>Geminicoccaceae</taxon>
        <taxon>Tistrella</taxon>
    </lineage>
</organism>
<feature type="domain" description="Radical SAM core" evidence="7">
    <location>
        <begin position="189"/>
        <end position="418"/>
    </location>
</feature>
<dbReference type="EMBL" id="CP003239">
    <property type="protein sequence ID" value="AFK57306.1"/>
    <property type="molecule type" value="Genomic_DNA"/>
</dbReference>
<name>I3TX18_TISMK</name>
<evidence type="ECO:0000256" key="5">
    <source>
        <dbReference type="ARBA" id="ARBA00023014"/>
    </source>
</evidence>
<dbReference type="InterPro" id="IPR007197">
    <property type="entry name" value="rSAM"/>
</dbReference>
<dbReference type="PANTHER" id="PTHR43409:SF16">
    <property type="entry name" value="SLR0320 PROTEIN"/>
    <property type="match status" value="1"/>
</dbReference>
<dbReference type="AlphaFoldDB" id="I3TX18"/>
<dbReference type="InterPro" id="IPR036724">
    <property type="entry name" value="Cobalamin-bd_sf"/>
</dbReference>
<dbReference type="SFLD" id="SFLDF00436">
    <property type="entry name" value="pactamycin_C-methyltransferase"/>
    <property type="match status" value="1"/>
</dbReference>
<dbReference type="SFLD" id="SFLDF00317">
    <property type="entry name" value="thioacetal_methlytransferase"/>
    <property type="match status" value="1"/>
</dbReference>
<comment type="cofactor">
    <cofactor evidence="1">
        <name>[4Fe-4S] cluster</name>
        <dbReference type="ChEBI" id="CHEBI:49883"/>
    </cofactor>
</comment>
<keyword evidence="4" id="KW-0408">Iron</keyword>
<evidence type="ECO:0000256" key="3">
    <source>
        <dbReference type="ARBA" id="ARBA00022723"/>
    </source>
</evidence>
<dbReference type="HOGENOM" id="CLU_025784_0_0_5"/>
<dbReference type="InterPro" id="IPR034466">
    <property type="entry name" value="Methyltransferase_Class_B"/>
</dbReference>
<evidence type="ECO:0000256" key="1">
    <source>
        <dbReference type="ARBA" id="ARBA00001966"/>
    </source>
</evidence>
<dbReference type="GO" id="GO:0031419">
    <property type="term" value="F:cobalamin binding"/>
    <property type="evidence" value="ECO:0007669"/>
    <property type="project" value="InterPro"/>
</dbReference>
<dbReference type="PROSITE" id="PS51332">
    <property type="entry name" value="B12_BINDING"/>
    <property type="match status" value="1"/>
</dbReference>
<accession>I3TX18</accession>
<dbReference type="Gene3D" id="3.80.30.20">
    <property type="entry name" value="tm_1862 like domain"/>
    <property type="match status" value="1"/>
</dbReference>
<dbReference type="Gene3D" id="1.10.1200.10">
    <property type="entry name" value="ACP-like"/>
    <property type="match status" value="1"/>
</dbReference>
<dbReference type="SFLD" id="SFLDG01082">
    <property type="entry name" value="B12-binding_domain_containing"/>
    <property type="match status" value="1"/>
</dbReference>
<dbReference type="CDD" id="cd01335">
    <property type="entry name" value="Radical_SAM"/>
    <property type="match status" value="1"/>
</dbReference>
<dbReference type="KEGG" id="tmo:TMO_c0696"/>
<dbReference type="SUPFAM" id="SSF52242">
    <property type="entry name" value="Cobalamin (vitamin B12)-binding domain"/>
    <property type="match status" value="1"/>
</dbReference>
<dbReference type="SFLD" id="SFLDS00029">
    <property type="entry name" value="Radical_SAM"/>
    <property type="match status" value="1"/>
</dbReference>
<keyword evidence="3" id="KW-0479">Metal-binding</keyword>
<evidence type="ECO:0000256" key="2">
    <source>
        <dbReference type="ARBA" id="ARBA00022691"/>
    </source>
</evidence>
<geneLocation type="plasmid" evidence="8 9">
    <name>pTM3</name>
</geneLocation>
<dbReference type="CDD" id="cd02068">
    <property type="entry name" value="radical_SAM_B12_BD"/>
    <property type="match status" value="1"/>
</dbReference>
<keyword evidence="5" id="KW-0411">Iron-sulfur</keyword>
<dbReference type="InterPro" id="IPR036736">
    <property type="entry name" value="ACP-like_sf"/>
</dbReference>
<dbReference type="PANTHER" id="PTHR43409">
    <property type="entry name" value="ANAEROBIC MAGNESIUM-PROTOPORPHYRIN IX MONOMETHYL ESTER CYCLASE-RELATED"/>
    <property type="match status" value="1"/>
</dbReference>
<dbReference type="GO" id="GO:0046872">
    <property type="term" value="F:metal ion binding"/>
    <property type="evidence" value="ECO:0007669"/>
    <property type="project" value="UniProtKB-KW"/>
</dbReference>
<dbReference type="NCBIfam" id="NF033712">
    <property type="entry name" value="B12_rSAM_KedN5"/>
    <property type="match status" value="1"/>
</dbReference>
<dbReference type="SUPFAM" id="SSF102114">
    <property type="entry name" value="Radical SAM enzymes"/>
    <property type="match status" value="1"/>
</dbReference>
<evidence type="ECO:0000313" key="8">
    <source>
        <dbReference type="EMBL" id="AFK57306.1"/>
    </source>
</evidence>
<dbReference type="RefSeq" id="WP_014748295.1">
    <property type="nucleotide sequence ID" value="NC_017958.1"/>
</dbReference>
<evidence type="ECO:0000256" key="4">
    <source>
        <dbReference type="ARBA" id="ARBA00023004"/>
    </source>
</evidence>
<evidence type="ECO:0000259" key="6">
    <source>
        <dbReference type="PROSITE" id="PS51332"/>
    </source>
</evidence>
<dbReference type="Pfam" id="PF02310">
    <property type="entry name" value="B12-binding"/>
    <property type="match status" value="1"/>
</dbReference>
<dbReference type="SFLD" id="SFLDG01123">
    <property type="entry name" value="methyltransferase_(Class_B)"/>
    <property type="match status" value="1"/>
</dbReference>